<feature type="region of interest" description="Disordered" evidence="1">
    <location>
        <begin position="39"/>
        <end position="58"/>
    </location>
</feature>
<dbReference type="PaxDb" id="39947-A0A0P0XS10"/>
<protein>
    <submittedName>
        <fullName evidence="2">Os10g0166300 protein</fullName>
    </submittedName>
</protein>
<reference evidence="2 3" key="2">
    <citation type="journal article" date="2013" name="Plant Cell Physiol.">
        <title>Rice Annotation Project Database (RAP-DB): an integrative and interactive database for rice genomics.</title>
        <authorList>
            <person name="Sakai H."/>
            <person name="Lee S.S."/>
            <person name="Tanaka T."/>
            <person name="Numa H."/>
            <person name="Kim J."/>
            <person name="Kawahara Y."/>
            <person name="Wakimoto H."/>
            <person name="Yang C.C."/>
            <person name="Iwamoto M."/>
            <person name="Abe T."/>
            <person name="Yamada Y."/>
            <person name="Muto A."/>
            <person name="Inokuchi H."/>
            <person name="Ikemura T."/>
            <person name="Matsumoto T."/>
            <person name="Sasaki T."/>
            <person name="Itoh T."/>
        </authorList>
    </citation>
    <scope>NUCLEOTIDE SEQUENCE [LARGE SCALE GENOMIC DNA]</scope>
    <source>
        <strain evidence="3">cv. Nipponbare</strain>
    </source>
</reference>
<keyword evidence="3" id="KW-1185">Reference proteome</keyword>
<organism evidence="2 3">
    <name type="scientific">Oryza sativa subsp. japonica</name>
    <name type="common">Rice</name>
    <dbReference type="NCBI Taxonomy" id="39947"/>
    <lineage>
        <taxon>Eukaryota</taxon>
        <taxon>Viridiplantae</taxon>
        <taxon>Streptophyta</taxon>
        <taxon>Embryophyta</taxon>
        <taxon>Tracheophyta</taxon>
        <taxon>Spermatophyta</taxon>
        <taxon>Magnoliopsida</taxon>
        <taxon>Liliopsida</taxon>
        <taxon>Poales</taxon>
        <taxon>Poaceae</taxon>
        <taxon>BOP clade</taxon>
        <taxon>Oryzoideae</taxon>
        <taxon>Oryzeae</taxon>
        <taxon>Oryzinae</taxon>
        <taxon>Oryza</taxon>
        <taxon>Oryza sativa</taxon>
    </lineage>
</organism>
<evidence type="ECO:0000256" key="1">
    <source>
        <dbReference type="SAM" id="MobiDB-lite"/>
    </source>
</evidence>
<dbReference type="Proteomes" id="UP000059680">
    <property type="component" value="Chromosome 10"/>
</dbReference>
<accession>A0A0P0XS10</accession>
<sequence>MAAGGGCACTAGSTRAAADLTTTTTTAVTTTTTKLPAVLGDRGGRWAAPQHRGSGGGSTALPSPYCVFLCVLVCKDVY</sequence>
<dbReference type="Gramene" id="Os10t0166300-01">
    <property type="protein sequence ID" value="Os10t0166300-01"/>
    <property type="gene ID" value="Os10g0166300"/>
</dbReference>
<dbReference type="AlphaFoldDB" id="A0A0P0XS10"/>
<reference evidence="3" key="1">
    <citation type="journal article" date="2005" name="Nature">
        <title>The map-based sequence of the rice genome.</title>
        <authorList>
            <consortium name="International rice genome sequencing project (IRGSP)"/>
            <person name="Matsumoto T."/>
            <person name="Wu J."/>
            <person name="Kanamori H."/>
            <person name="Katayose Y."/>
            <person name="Fujisawa M."/>
            <person name="Namiki N."/>
            <person name="Mizuno H."/>
            <person name="Yamamoto K."/>
            <person name="Antonio B.A."/>
            <person name="Baba T."/>
            <person name="Sakata K."/>
            <person name="Nagamura Y."/>
            <person name="Aoki H."/>
            <person name="Arikawa K."/>
            <person name="Arita K."/>
            <person name="Bito T."/>
            <person name="Chiden Y."/>
            <person name="Fujitsuka N."/>
            <person name="Fukunaka R."/>
            <person name="Hamada M."/>
            <person name="Harada C."/>
            <person name="Hayashi A."/>
            <person name="Hijishita S."/>
            <person name="Honda M."/>
            <person name="Hosokawa S."/>
            <person name="Ichikawa Y."/>
            <person name="Idonuma A."/>
            <person name="Iijima M."/>
            <person name="Ikeda M."/>
            <person name="Ikeno M."/>
            <person name="Ito K."/>
            <person name="Ito S."/>
            <person name="Ito T."/>
            <person name="Ito Y."/>
            <person name="Ito Y."/>
            <person name="Iwabuchi A."/>
            <person name="Kamiya K."/>
            <person name="Karasawa W."/>
            <person name="Kurita K."/>
            <person name="Katagiri S."/>
            <person name="Kikuta A."/>
            <person name="Kobayashi H."/>
            <person name="Kobayashi N."/>
            <person name="Machita K."/>
            <person name="Maehara T."/>
            <person name="Masukawa M."/>
            <person name="Mizubayashi T."/>
            <person name="Mukai Y."/>
            <person name="Nagasaki H."/>
            <person name="Nagata Y."/>
            <person name="Naito S."/>
            <person name="Nakashima M."/>
            <person name="Nakama Y."/>
            <person name="Nakamichi Y."/>
            <person name="Nakamura M."/>
            <person name="Meguro A."/>
            <person name="Negishi M."/>
            <person name="Ohta I."/>
            <person name="Ohta T."/>
            <person name="Okamoto M."/>
            <person name="Ono N."/>
            <person name="Saji S."/>
            <person name="Sakaguchi M."/>
            <person name="Sakai K."/>
            <person name="Shibata M."/>
            <person name="Shimokawa T."/>
            <person name="Song J."/>
            <person name="Takazaki Y."/>
            <person name="Terasawa K."/>
            <person name="Tsugane M."/>
            <person name="Tsuji K."/>
            <person name="Ueda S."/>
            <person name="Waki K."/>
            <person name="Yamagata H."/>
            <person name="Yamamoto M."/>
            <person name="Yamamoto S."/>
            <person name="Yamane H."/>
            <person name="Yoshiki S."/>
            <person name="Yoshihara R."/>
            <person name="Yukawa K."/>
            <person name="Zhong H."/>
            <person name="Yano M."/>
            <person name="Yuan Q."/>
            <person name="Ouyang S."/>
            <person name="Liu J."/>
            <person name="Jones K.M."/>
            <person name="Gansberger K."/>
            <person name="Moffat K."/>
            <person name="Hill J."/>
            <person name="Bera J."/>
            <person name="Fadrosh D."/>
            <person name="Jin S."/>
            <person name="Johri S."/>
            <person name="Kim M."/>
            <person name="Overton L."/>
            <person name="Reardon M."/>
            <person name="Tsitrin T."/>
            <person name="Vuong H."/>
            <person name="Weaver B."/>
            <person name="Ciecko A."/>
            <person name="Tallon L."/>
            <person name="Jackson J."/>
            <person name="Pai G."/>
            <person name="Aken S.V."/>
            <person name="Utterback T."/>
            <person name="Reidmuller S."/>
            <person name="Feldblyum T."/>
            <person name="Hsiao J."/>
            <person name="Zismann V."/>
            <person name="Iobst S."/>
            <person name="de Vazeille A.R."/>
            <person name="Buell C.R."/>
            <person name="Ying K."/>
            <person name="Li Y."/>
            <person name="Lu T."/>
            <person name="Huang Y."/>
            <person name="Zhao Q."/>
            <person name="Feng Q."/>
            <person name="Zhang L."/>
            <person name="Zhu J."/>
            <person name="Weng Q."/>
            <person name="Mu J."/>
            <person name="Lu Y."/>
            <person name="Fan D."/>
            <person name="Liu Y."/>
            <person name="Guan J."/>
            <person name="Zhang Y."/>
            <person name="Yu S."/>
            <person name="Liu X."/>
            <person name="Zhang Y."/>
            <person name="Hong G."/>
            <person name="Han B."/>
            <person name="Choisne N."/>
            <person name="Demange N."/>
            <person name="Orjeda G."/>
            <person name="Samain S."/>
            <person name="Cattolico L."/>
            <person name="Pelletier E."/>
            <person name="Couloux A."/>
            <person name="Segurens B."/>
            <person name="Wincker P."/>
            <person name="D'Hont A."/>
            <person name="Scarpelli C."/>
            <person name="Weissenbach J."/>
            <person name="Salanoubat M."/>
            <person name="Quetier F."/>
            <person name="Yu Y."/>
            <person name="Kim H.R."/>
            <person name="Rambo T."/>
            <person name="Currie J."/>
            <person name="Collura K."/>
            <person name="Luo M."/>
            <person name="Yang T."/>
            <person name="Ammiraju J.S.S."/>
            <person name="Engler F."/>
            <person name="Soderlund C."/>
            <person name="Wing R.A."/>
            <person name="Palmer L.E."/>
            <person name="de la Bastide M."/>
            <person name="Spiegel L."/>
            <person name="Nascimento L."/>
            <person name="Zutavern T."/>
            <person name="O'Shaughnessy A."/>
            <person name="Dike S."/>
            <person name="Dedhia N."/>
            <person name="Preston R."/>
            <person name="Balija V."/>
            <person name="McCombie W.R."/>
            <person name="Chow T."/>
            <person name="Chen H."/>
            <person name="Chung M."/>
            <person name="Chen C."/>
            <person name="Shaw J."/>
            <person name="Wu H."/>
            <person name="Hsiao K."/>
            <person name="Chao Y."/>
            <person name="Chu M."/>
            <person name="Cheng C."/>
            <person name="Hour A."/>
            <person name="Lee P."/>
            <person name="Lin S."/>
            <person name="Lin Y."/>
            <person name="Liou J."/>
            <person name="Liu S."/>
            <person name="Hsing Y."/>
            <person name="Raghuvanshi S."/>
            <person name="Mohanty A."/>
            <person name="Bharti A.K."/>
            <person name="Gaur A."/>
            <person name="Gupta V."/>
            <person name="Kumar D."/>
            <person name="Ravi V."/>
            <person name="Vij S."/>
            <person name="Kapur A."/>
            <person name="Khurana P."/>
            <person name="Khurana P."/>
            <person name="Khurana J.P."/>
            <person name="Tyagi A.K."/>
            <person name="Gaikwad K."/>
            <person name="Singh A."/>
            <person name="Dalal V."/>
            <person name="Srivastava S."/>
            <person name="Dixit A."/>
            <person name="Pal A.K."/>
            <person name="Ghazi I.A."/>
            <person name="Yadav M."/>
            <person name="Pandit A."/>
            <person name="Bhargava A."/>
            <person name="Sureshbabu K."/>
            <person name="Batra K."/>
            <person name="Sharma T.R."/>
            <person name="Mohapatra T."/>
            <person name="Singh N.K."/>
            <person name="Messing J."/>
            <person name="Nelson A.B."/>
            <person name="Fuks G."/>
            <person name="Kavchok S."/>
            <person name="Keizer G."/>
            <person name="Linton E."/>
            <person name="Llaca V."/>
            <person name="Song R."/>
            <person name="Tanyolac B."/>
            <person name="Young S."/>
            <person name="Ho-Il K."/>
            <person name="Hahn J.H."/>
            <person name="Sangsakoo G."/>
            <person name="Vanavichit A."/>
            <person name="de Mattos Luiz.A.T."/>
            <person name="Zimmer P.D."/>
            <person name="Malone G."/>
            <person name="Dellagostin O."/>
            <person name="de Oliveira A.C."/>
            <person name="Bevan M."/>
            <person name="Bancroft I."/>
            <person name="Minx P."/>
            <person name="Cordum H."/>
            <person name="Wilson R."/>
            <person name="Cheng Z."/>
            <person name="Jin W."/>
            <person name="Jiang J."/>
            <person name="Leong S.A."/>
            <person name="Iwama H."/>
            <person name="Gojobori T."/>
            <person name="Itoh T."/>
            <person name="Niimura Y."/>
            <person name="Fujii Y."/>
            <person name="Habara T."/>
            <person name="Sakai H."/>
            <person name="Sato Y."/>
            <person name="Wilson G."/>
            <person name="Kumar K."/>
            <person name="McCouch S."/>
            <person name="Juretic N."/>
            <person name="Hoen D."/>
            <person name="Wright S."/>
            <person name="Bruskiewich R."/>
            <person name="Bureau T."/>
            <person name="Miyao A."/>
            <person name="Hirochika H."/>
            <person name="Nishikawa T."/>
            <person name="Kadowaki K."/>
            <person name="Sugiura M."/>
            <person name="Burr B."/>
            <person name="Sasaki T."/>
        </authorList>
    </citation>
    <scope>NUCLEOTIDE SEQUENCE [LARGE SCALE GENOMIC DNA]</scope>
    <source>
        <strain evidence="3">cv. Nipponbare</strain>
    </source>
</reference>
<evidence type="ECO:0000313" key="3">
    <source>
        <dbReference type="Proteomes" id="UP000059680"/>
    </source>
</evidence>
<evidence type="ECO:0000313" key="2">
    <source>
        <dbReference type="EMBL" id="BAT10036.1"/>
    </source>
</evidence>
<dbReference type="EMBL" id="AP014966">
    <property type="protein sequence ID" value="BAT10036.1"/>
    <property type="molecule type" value="Genomic_DNA"/>
</dbReference>
<proteinExistence type="predicted"/>
<gene>
    <name evidence="2" type="ordered locus">Os10g0166300</name>
    <name evidence="2" type="ORF">OSNPB_100166300</name>
</gene>
<name>A0A0P0XS10_ORYSJ</name>
<dbReference type="InParanoid" id="A0A0P0XS10"/>
<reference evidence="2 3" key="3">
    <citation type="journal article" date="2013" name="Rice">
        <title>Improvement of the Oryza sativa Nipponbare reference genome using next generation sequence and optical map data.</title>
        <authorList>
            <person name="Kawahara Y."/>
            <person name="de la Bastide M."/>
            <person name="Hamilton J.P."/>
            <person name="Kanamori H."/>
            <person name="McCombie W.R."/>
            <person name="Ouyang S."/>
            <person name="Schwartz D.C."/>
            <person name="Tanaka T."/>
            <person name="Wu J."/>
            <person name="Zhou S."/>
            <person name="Childs K.L."/>
            <person name="Davidson R.M."/>
            <person name="Lin H."/>
            <person name="Quesada-Ocampo L."/>
            <person name="Vaillancourt B."/>
            <person name="Sakai H."/>
            <person name="Lee S.S."/>
            <person name="Kim J."/>
            <person name="Numa H."/>
            <person name="Itoh T."/>
            <person name="Buell C.R."/>
            <person name="Matsumoto T."/>
        </authorList>
    </citation>
    <scope>NUCLEOTIDE SEQUENCE [LARGE SCALE GENOMIC DNA]</scope>
    <source>
        <strain evidence="3">cv. Nipponbare</strain>
    </source>
</reference>